<gene>
    <name evidence="2" type="ORF">PYX00_002500</name>
</gene>
<dbReference type="EMBL" id="JARGDH010000001">
    <property type="protein sequence ID" value="KAL0281549.1"/>
    <property type="molecule type" value="Genomic_DNA"/>
</dbReference>
<dbReference type="Gene3D" id="2.30.29.30">
    <property type="entry name" value="Pleckstrin-homology domain (PH domain)/Phosphotyrosine-binding domain (PTB)"/>
    <property type="match status" value="1"/>
</dbReference>
<dbReference type="PROSITE" id="PS50003">
    <property type="entry name" value="PH_DOMAIN"/>
    <property type="match status" value="1"/>
</dbReference>
<evidence type="ECO:0000313" key="2">
    <source>
        <dbReference type="EMBL" id="KAL0281549.1"/>
    </source>
</evidence>
<sequence>MASRWKLGMGFVKLENVQCGEESSESENESDSVKPFVRKLSTNRNIKSSAAIKEGYLLKQTSFQRWRRRYFRLKGRTLYYAKDAKVRFM</sequence>
<evidence type="ECO:0000259" key="1">
    <source>
        <dbReference type="PROSITE" id="PS50003"/>
    </source>
</evidence>
<reference evidence="2" key="1">
    <citation type="journal article" date="2024" name="Gigascience">
        <title>Chromosome-level genome of the poultry shaft louse Menopon gallinae provides insight into the host-switching and adaptive evolution of parasitic lice.</title>
        <authorList>
            <person name="Xu Y."/>
            <person name="Ma L."/>
            <person name="Liu S."/>
            <person name="Liang Y."/>
            <person name="Liu Q."/>
            <person name="He Z."/>
            <person name="Tian L."/>
            <person name="Duan Y."/>
            <person name="Cai W."/>
            <person name="Li H."/>
            <person name="Song F."/>
        </authorList>
    </citation>
    <scope>NUCLEOTIDE SEQUENCE</scope>
    <source>
        <strain evidence="2">Cailab_2023a</strain>
    </source>
</reference>
<name>A0AAW2IGZ6_9NEOP</name>
<feature type="domain" description="PH" evidence="1">
    <location>
        <begin position="50"/>
        <end position="89"/>
    </location>
</feature>
<dbReference type="InterPro" id="IPR011993">
    <property type="entry name" value="PH-like_dom_sf"/>
</dbReference>
<accession>A0AAW2IGZ6</accession>
<dbReference type="AlphaFoldDB" id="A0AAW2IGZ6"/>
<comment type="caution">
    <text evidence="2">The sequence shown here is derived from an EMBL/GenBank/DDBJ whole genome shotgun (WGS) entry which is preliminary data.</text>
</comment>
<dbReference type="SUPFAM" id="SSF50729">
    <property type="entry name" value="PH domain-like"/>
    <property type="match status" value="1"/>
</dbReference>
<dbReference type="Pfam" id="PF00169">
    <property type="entry name" value="PH"/>
    <property type="match status" value="1"/>
</dbReference>
<protein>
    <recommendedName>
        <fullName evidence="1">PH domain-containing protein</fullName>
    </recommendedName>
</protein>
<organism evidence="2">
    <name type="scientific">Menopon gallinae</name>
    <name type="common">poultry shaft louse</name>
    <dbReference type="NCBI Taxonomy" id="328185"/>
    <lineage>
        <taxon>Eukaryota</taxon>
        <taxon>Metazoa</taxon>
        <taxon>Ecdysozoa</taxon>
        <taxon>Arthropoda</taxon>
        <taxon>Hexapoda</taxon>
        <taxon>Insecta</taxon>
        <taxon>Pterygota</taxon>
        <taxon>Neoptera</taxon>
        <taxon>Paraneoptera</taxon>
        <taxon>Psocodea</taxon>
        <taxon>Troctomorpha</taxon>
        <taxon>Phthiraptera</taxon>
        <taxon>Amblycera</taxon>
        <taxon>Menoponidae</taxon>
        <taxon>Menopon</taxon>
    </lineage>
</organism>
<dbReference type="InterPro" id="IPR001849">
    <property type="entry name" value="PH_domain"/>
</dbReference>
<proteinExistence type="predicted"/>